<reference evidence="1" key="1">
    <citation type="journal article" date="2014" name="BMC Genomics">
        <title>The Babesia bovis gene and promoter model: an update from full-length EST analysis.</title>
        <authorList>
            <person name="Yamagishi J."/>
            <person name="Wakaguri H."/>
            <person name="Yokoyama N."/>
            <person name="Yamashita R."/>
            <person name="Suzuki Y."/>
            <person name="Xuan X."/>
            <person name="Igarashi I."/>
        </authorList>
    </citation>
    <scope>NUCLEOTIDE SEQUENCE</scope>
    <source>
        <strain evidence="1">Texas</strain>
    </source>
</reference>
<protein>
    <recommendedName>
        <fullName evidence="2">ERCC4 domain-containing protein</fullName>
    </recommendedName>
</protein>
<dbReference type="InterPro" id="IPR042530">
    <property type="entry name" value="EME1/EME2_C"/>
</dbReference>
<name>S6C9H7_BABBO</name>
<dbReference type="EMBL" id="AK441636">
    <property type="protein sequence ID" value="BAN65430.1"/>
    <property type="molecule type" value="mRNA"/>
</dbReference>
<gene>
    <name evidence="1" type="primary">BBOV_IV009540</name>
</gene>
<evidence type="ECO:0008006" key="2">
    <source>
        <dbReference type="Google" id="ProtNLM"/>
    </source>
</evidence>
<dbReference type="VEuPathDB" id="PiroplasmaDB:BBOV_IV009540"/>
<organism evidence="1">
    <name type="scientific">Babesia bovis</name>
    <dbReference type="NCBI Taxonomy" id="5865"/>
    <lineage>
        <taxon>Eukaryota</taxon>
        <taxon>Sar</taxon>
        <taxon>Alveolata</taxon>
        <taxon>Apicomplexa</taxon>
        <taxon>Aconoidasida</taxon>
        <taxon>Piroplasmida</taxon>
        <taxon>Babesiidae</taxon>
        <taxon>Babesia</taxon>
    </lineage>
</organism>
<proteinExistence type="evidence at transcript level"/>
<sequence length="355" mass="40053">METENVAHKVKMALWLPPTWYRLKPHLEQYNEGRPLEIEILVNNDNEIVDKAVYDIMLKEGNICMLTTNFTYKTHLCRALGKDMPDIGSQFEDTQTSVFESTERIFDTENLVNSSDEEAEFSTSPTKPAIFFLLYTKEDVLNCNIAVLKQRILTTVEILKVLYSNVTLVLVLHALRLYALHGNNQIGDTQLSQESQSPLVHNVALDEIICSLVVKHQVDTIEAEDDVELAKLMLNACSATELCINPKSSMYFRSKPQSENTEEVPLITRIWISQLQQIPELGKEAAIAIANIYPTPSDIMEAAASSPELVVDKLRNINIGSRGSRKFILSLARRITNLFSPTLTETSFVMDDNDT</sequence>
<accession>S6C9H7</accession>
<dbReference type="Gene3D" id="1.10.150.670">
    <property type="entry name" value="Crossover junction endonuclease EME1, DNA-binding domain"/>
    <property type="match status" value="1"/>
</dbReference>
<evidence type="ECO:0000313" key="1">
    <source>
        <dbReference type="EMBL" id="BAN65430.1"/>
    </source>
</evidence>
<dbReference type="AlphaFoldDB" id="S6C9H7"/>